<accession>H0E834</accession>
<dbReference type="InterPro" id="IPR001753">
    <property type="entry name" value="Enoyl-CoA_hydra/iso"/>
</dbReference>
<dbReference type="SUPFAM" id="SSF52096">
    <property type="entry name" value="ClpP/crotonase"/>
    <property type="match status" value="1"/>
</dbReference>
<proteinExistence type="predicted"/>
<dbReference type="Proteomes" id="UP000005143">
    <property type="component" value="Unassembled WGS sequence"/>
</dbReference>
<dbReference type="EC" id="4.2.1.17" evidence="1"/>
<dbReference type="Pfam" id="PF00378">
    <property type="entry name" value="ECH_1"/>
    <property type="match status" value="1"/>
</dbReference>
<dbReference type="PATRIC" id="fig|1097667.3.peg.2966"/>
<dbReference type="CDD" id="cd06558">
    <property type="entry name" value="crotonase-like"/>
    <property type="match status" value="1"/>
</dbReference>
<dbReference type="EMBL" id="AGUD01000239">
    <property type="protein sequence ID" value="EHN10157.1"/>
    <property type="molecule type" value="Genomic_DNA"/>
</dbReference>
<keyword evidence="2" id="KW-1185">Reference proteome</keyword>
<keyword evidence="1" id="KW-0456">Lyase</keyword>
<dbReference type="PANTHER" id="PTHR43459">
    <property type="entry name" value="ENOYL-COA HYDRATASE"/>
    <property type="match status" value="1"/>
</dbReference>
<evidence type="ECO:0000313" key="1">
    <source>
        <dbReference type="EMBL" id="EHN10157.1"/>
    </source>
</evidence>
<dbReference type="OrthoDB" id="9777711at2"/>
<dbReference type="InterPro" id="IPR029045">
    <property type="entry name" value="ClpP/crotonase-like_dom_sf"/>
</dbReference>
<evidence type="ECO:0000313" key="2">
    <source>
        <dbReference type="Proteomes" id="UP000005143"/>
    </source>
</evidence>
<protein>
    <submittedName>
        <fullName evidence="1">Enoyl-CoA hydratase</fullName>
        <ecNumber evidence="1">4.2.1.17</ecNumber>
    </submittedName>
</protein>
<dbReference type="GO" id="GO:0004300">
    <property type="term" value="F:enoyl-CoA hydratase activity"/>
    <property type="evidence" value="ECO:0007669"/>
    <property type="project" value="UniProtKB-EC"/>
</dbReference>
<dbReference type="AlphaFoldDB" id="H0E834"/>
<dbReference type="PANTHER" id="PTHR43459:SF1">
    <property type="entry name" value="EG:BACN32G11.4 PROTEIN"/>
    <property type="match status" value="1"/>
</dbReference>
<comment type="caution">
    <text evidence="1">The sequence shown here is derived from an EMBL/GenBank/DDBJ whole genome shotgun (WGS) entry which is preliminary data.</text>
</comment>
<dbReference type="RefSeq" id="WP_007576601.1">
    <property type="nucleotide sequence ID" value="NZ_AGUD01000239.1"/>
</dbReference>
<organism evidence="1 2">
    <name type="scientific">Patulibacter medicamentivorans</name>
    <dbReference type="NCBI Taxonomy" id="1097667"/>
    <lineage>
        <taxon>Bacteria</taxon>
        <taxon>Bacillati</taxon>
        <taxon>Actinomycetota</taxon>
        <taxon>Thermoleophilia</taxon>
        <taxon>Solirubrobacterales</taxon>
        <taxon>Patulibacteraceae</taxon>
        <taxon>Patulibacter</taxon>
    </lineage>
</organism>
<gene>
    <name evidence="1" type="ORF">PAI11_29910</name>
</gene>
<dbReference type="Gene3D" id="3.90.226.10">
    <property type="entry name" value="2-enoyl-CoA Hydratase, Chain A, domain 1"/>
    <property type="match status" value="1"/>
</dbReference>
<sequence length="299" mass="31438">MTDSPTPASHRGTAGYLRYPGLLARGQASSAVEVRRDGKRVDLVIGDGTRLNTLVPEIVVPLREALERYGRDPEVRVIVLCGGGAAFSAGGDLAMMESAVRQLGDPDDRDGTASIWRWIRREFGGVVRAIARSEAPVIAAVDGPAAGVGLAFALACDLIVASDRALLVPAFGRIGLVPEVGTSWALTRALGRAGAFARYLTGEPIAAAEALDLGLVQEVVPAAELGAAADRWAGLVQAQPEQALQLTKVLLRQAADSSWEHALVAEEFAEPQCFVSGDFADAIRTFPAALKDVERYAAG</sequence>
<name>H0E834_9ACTN</name>
<reference evidence="1 2" key="1">
    <citation type="journal article" date="2013" name="Biodegradation">
        <title>Quantitative proteomic analysis of ibuprofen-degrading Patulibacter sp. strain I11.</title>
        <authorList>
            <person name="Almeida B."/>
            <person name="Kjeldal H."/>
            <person name="Lolas I."/>
            <person name="Knudsen A.D."/>
            <person name="Carvalho G."/>
            <person name="Nielsen K.L."/>
            <person name="Barreto Crespo M.T."/>
            <person name="Stensballe A."/>
            <person name="Nielsen J.L."/>
        </authorList>
    </citation>
    <scope>NUCLEOTIDE SEQUENCE [LARGE SCALE GENOMIC DNA]</scope>
    <source>
        <strain evidence="1 2">I11</strain>
    </source>
</reference>